<gene>
    <name evidence="4" type="ORF">DYY88_16915</name>
</gene>
<keyword evidence="5" id="KW-1185">Reference proteome</keyword>
<sequence>MAAFPNLTSMPQQPYVSRPEAEDFLAALEAAFKSPQNSPTVFNAWGIGGVGKSTLTRKAKEIHGETAKIATVSFGLTEGIDEPIPLMAKLYEQLAVKDSWSRDPFWEVHERYFDTVHQLSTQAAAGWGAATPEQVTQVKQLLKFGVDTFGELALPETGKKAANALVDKGIDAAVAGLSLKDSLQQLLQQHKATKRDQALQRLMLEPLPQLTQAFAEGLSQQANQQPILLVLDTYEKVPGVIDTWLWRTLLGNTDLSAQRVRLMVAGRHSLLKTEGWRKLHQDRDVVRDLTVERFTPEQTQAYLAEIGMTDDAQVANIGRVTRGLPYYLNWIREQSEKGRTLDFDQGNQEIVRLLLQGLNDTQKRVVQLAACCRWFDSKLIRYLTEQQGLDFATAVDEGQNCYGWLTQLSFAEPIGKRWRLDDVARDVFRQSLERDELETIHSNLADYFAALSESMVLPHSSPEDNYKNPAWLELRSEYLYHLLFSGQVDFQRPFATHMFNAHFYDASELVTIPFQAIRAEFELDEHPLLGYQQRQFLKKVRPKVLSHWAMEISVLDTILAIVSPNLRHEALYQKGSALARRALYLRQKGCEEEALAKLTEGLETYSAALNLKPDYLEALSEKGNTLSWLGRYKEAIAAYDAALKIKPDRHAALNNKGVALCNLGRYEEAITAYSAALVINSTDPDIWDGQAIALLHLKLADEAIESCKKALEIDKNHAGATYDMACSYGLLSDSNQACSWLAQAIHLKPDRYREMAKTDPDFDTIRHDPRFQALLEGGEE</sequence>
<evidence type="ECO:0000256" key="2">
    <source>
        <dbReference type="ARBA" id="ARBA00022803"/>
    </source>
</evidence>
<evidence type="ECO:0000313" key="5">
    <source>
        <dbReference type="Proteomes" id="UP000292459"/>
    </source>
</evidence>
<dbReference type="PANTHER" id="PTHR44943:SF4">
    <property type="entry name" value="TPR REPEAT-CONTAINING PROTEIN MJ0798"/>
    <property type="match status" value="1"/>
</dbReference>
<dbReference type="Proteomes" id="UP000292459">
    <property type="component" value="Unassembled WGS sequence"/>
</dbReference>
<dbReference type="SUPFAM" id="SSF52540">
    <property type="entry name" value="P-loop containing nucleoside triphosphate hydrolases"/>
    <property type="match status" value="1"/>
</dbReference>
<reference evidence="4 5" key="1">
    <citation type="submission" date="2018-11" db="EMBL/GenBank/DDBJ databases">
        <title>Whole genome sequencing of an environmental sample.</title>
        <authorList>
            <person name="Sarangi A.N."/>
            <person name="Singh D."/>
            <person name="Tripathy S."/>
        </authorList>
    </citation>
    <scope>NUCLEOTIDE SEQUENCE [LARGE SCALE GENOMIC DNA]</scope>
    <source>
        <strain evidence="4 5">Lakshadweep</strain>
    </source>
</reference>
<evidence type="ECO:0000313" key="4">
    <source>
        <dbReference type="EMBL" id="RZM77320.1"/>
    </source>
</evidence>
<dbReference type="SUPFAM" id="SSF48452">
    <property type="entry name" value="TPR-like"/>
    <property type="match status" value="1"/>
</dbReference>
<evidence type="ECO:0000256" key="3">
    <source>
        <dbReference type="PROSITE-ProRule" id="PRU00339"/>
    </source>
</evidence>
<dbReference type="InterPro" id="IPR019734">
    <property type="entry name" value="TPR_rpt"/>
</dbReference>
<dbReference type="InterPro" id="IPR027417">
    <property type="entry name" value="P-loop_NTPase"/>
</dbReference>
<dbReference type="AlphaFoldDB" id="A0A4Q7E5T5"/>
<keyword evidence="2 3" id="KW-0802">TPR repeat</keyword>
<feature type="repeat" description="TPR" evidence="3">
    <location>
        <begin position="616"/>
        <end position="649"/>
    </location>
</feature>
<organism evidence="4 5">
    <name type="scientific">Leptolyngbya iicbica LK</name>
    <dbReference type="NCBI Taxonomy" id="2294035"/>
    <lineage>
        <taxon>Bacteria</taxon>
        <taxon>Bacillati</taxon>
        <taxon>Cyanobacteriota</taxon>
        <taxon>Cyanophyceae</taxon>
        <taxon>Leptolyngbyales</taxon>
        <taxon>Leptolyngbyaceae</taxon>
        <taxon>Leptolyngbya group</taxon>
        <taxon>Leptolyngbya</taxon>
        <taxon>Leptolyngbya iicbica</taxon>
    </lineage>
</organism>
<feature type="repeat" description="TPR" evidence="3">
    <location>
        <begin position="650"/>
        <end position="683"/>
    </location>
</feature>
<proteinExistence type="predicted"/>
<protein>
    <submittedName>
        <fullName evidence="4">Tetratricopeptide repeat protein</fullName>
    </submittedName>
</protein>
<dbReference type="InterPro" id="IPR051685">
    <property type="entry name" value="Ycf3/AcsC/BcsC/TPR_MFPF"/>
</dbReference>
<dbReference type="PROSITE" id="PS50005">
    <property type="entry name" value="TPR"/>
    <property type="match status" value="2"/>
</dbReference>
<dbReference type="EMBL" id="QVFV01000004">
    <property type="protein sequence ID" value="RZM77320.1"/>
    <property type="molecule type" value="Genomic_DNA"/>
</dbReference>
<dbReference type="Gene3D" id="3.40.50.300">
    <property type="entry name" value="P-loop containing nucleotide triphosphate hydrolases"/>
    <property type="match status" value="1"/>
</dbReference>
<dbReference type="Gene3D" id="1.25.40.10">
    <property type="entry name" value="Tetratricopeptide repeat domain"/>
    <property type="match status" value="2"/>
</dbReference>
<name>A0A4Q7E5T5_9CYAN</name>
<dbReference type="Pfam" id="PF13432">
    <property type="entry name" value="TPR_16"/>
    <property type="match status" value="1"/>
</dbReference>
<accession>A0A4Q7E5T5</accession>
<dbReference type="PANTHER" id="PTHR44943">
    <property type="entry name" value="CELLULOSE SYNTHASE OPERON PROTEIN C"/>
    <property type="match status" value="1"/>
</dbReference>
<keyword evidence="1" id="KW-0677">Repeat</keyword>
<dbReference type="OrthoDB" id="524603at2"/>
<dbReference type="Pfam" id="PF13181">
    <property type="entry name" value="TPR_8"/>
    <property type="match status" value="1"/>
</dbReference>
<dbReference type="SMART" id="SM00028">
    <property type="entry name" value="TPR"/>
    <property type="match status" value="5"/>
</dbReference>
<dbReference type="RefSeq" id="WP_052288362.1">
    <property type="nucleotide sequence ID" value="NZ_QVFV01000004.1"/>
</dbReference>
<comment type="caution">
    <text evidence="4">The sequence shown here is derived from an EMBL/GenBank/DDBJ whole genome shotgun (WGS) entry which is preliminary data.</text>
</comment>
<dbReference type="InterPro" id="IPR011990">
    <property type="entry name" value="TPR-like_helical_dom_sf"/>
</dbReference>
<evidence type="ECO:0000256" key="1">
    <source>
        <dbReference type="ARBA" id="ARBA00022737"/>
    </source>
</evidence>
<dbReference type="NCBIfam" id="NF047558">
    <property type="entry name" value="TPR_END_plus"/>
    <property type="match status" value="1"/>
</dbReference>